<keyword evidence="1" id="KW-0812">Transmembrane</keyword>
<evidence type="ECO:0000313" key="2">
    <source>
        <dbReference type="EMBL" id="REL27816.1"/>
    </source>
</evidence>
<dbReference type="AlphaFoldDB" id="A0A3E0TT29"/>
<feature type="transmembrane region" description="Helical" evidence="1">
    <location>
        <begin position="6"/>
        <end position="22"/>
    </location>
</feature>
<gene>
    <name evidence="2" type="ORF">DXX93_15455</name>
</gene>
<comment type="caution">
    <text evidence="2">The sequence shown here is derived from an EMBL/GenBank/DDBJ whole genome shotgun (WGS) entry which is preliminary data.</text>
</comment>
<protein>
    <submittedName>
        <fullName evidence="2">Uncharacterized protein</fullName>
    </submittedName>
</protein>
<proteinExistence type="predicted"/>
<dbReference type="EMBL" id="QUOU01000001">
    <property type="protein sequence ID" value="REL27816.1"/>
    <property type="molecule type" value="Genomic_DNA"/>
</dbReference>
<sequence>MDLSKYLVIALIYTYFFANYVVHNDNYYELAEAHINQLQRELIPVRTALENKVAIKLKVK</sequence>
<keyword evidence="1" id="KW-0472">Membrane</keyword>
<organism evidence="2 3">
    <name type="scientific">Thalassotalea euphylliae</name>
    <dbReference type="NCBI Taxonomy" id="1655234"/>
    <lineage>
        <taxon>Bacteria</taxon>
        <taxon>Pseudomonadati</taxon>
        <taxon>Pseudomonadota</taxon>
        <taxon>Gammaproteobacteria</taxon>
        <taxon>Alteromonadales</taxon>
        <taxon>Colwelliaceae</taxon>
        <taxon>Thalassotalea</taxon>
    </lineage>
</organism>
<accession>A0A3E0TT29</accession>
<evidence type="ECO:0000256" key="1">
    <source>
        <dbReference type="SAM" id="Phobius"/>
    </source>
</evidence>
<name>A0A3E0TT29_9GAMM</name>
<reference evidence="2 3" key="1">
    <citation type="submission" date="2018-08" db="EMBL/GenBank/DDBJ databases">
        <title>Thalassotalea euphylliae genome.</title>
        <authorList>
            <person name="Summers S."/>
            <person name="Rice S.A."/>
            <person name="Freckelton M.L."/>
            <person name="Nedved B.T."/>
            <person name="Hadfield M.G."/>
        </authorList>
    </citation>
    <scope>NUCLEOTIDE SEQUENCE [LARGE SCALE GENOMIC DNA]</scope>
    <source>
        <strain evidence="2 3">H1</strain>
    </source>
</reference>
<evidence type="ECO:0000313" key="3">
    <source>
        <dbReference type="Proteomes" id="UP000256478"/>
    </source>
</evidence>
<keyword evidence="1" id="KW-1133">Transmembrane helix</keyword>
<dbReference type="Proteomes" id="UP000256478">
    <property type="component" value="Unassembled WGS sequence"/>
</dbReference>